<dbReference type="AlphaFoldDB" id="A0A979G4Z7"/>
<organism evidence="1 2">
    <name type="scientific">Chitinophaga pinensis (strain ATCC 43595 / DSM 2588 / LMG 13176 / NBRC 15968 / NCIMB 11800 / UQM 2034)</name>
    <dbReference type="NCBI Taxonomy" id="485918"/>
    <lineage>
        <taxon>Bacteria</taxon>
        <taxon>Pseudomonadati</taxon>
        <taxon>Bacteroidota</taxon>
        <taxon>Chitinophagia</taxon>
        <taxon>Chitinophagales</taxon>
        <taxon>Chitinophagaceae</taxon>
        <taxon>Chitinophaga</taxon>
    </lineage>
</organism>
<accession>A0A979G4Z7</accession>
<proteinExistence type="predicted"/>
<evidence type="ECO:0000313" key="1">
    <source>
        <dbReference type="EMBL" id="ACU60833.1"/>
    </source>
</evidence>
<reference evidence="1 2" key="2">
    <citation type="journal article" date="2010" name="Stand. Genomic Sci.">
        <title>Complete genome sequence of Chitinophaga pinensis type strain (UQM 2034).</title>
        <authorList>
            <person name="Glavina Del Rio T."/>
            <person name="Abt B."/>
            <person name="Spring S."/>
            <person name="Lapidus A."/>
            <person name="Nolan M."/>
            <person name="Tice H."/>
            <person name="Copeland A."/>
            <person name="Cheng J.F."/>
            <person name="Chen F."/>
            <person name="Bruce D."/>
            <person name="Goodwin L."/>
            <person name="Pitluck S."/>
            <person name="Ivanova N."/>
            <person name="Mavromatis K."/>
            <person name="Mikhailova N."/>
            <person name="Pati A."/>
            <person name="Chen A."/>
            <person name="Palaniappan K."/>
            <person name="Land M."/>
            <person name="Hauser L."/>
            <person name="Chang Y.J."/>
            <person name="Jeffries C.D."/>
            <person name="Chain P."/>
            <person name="Saunders E."/>
            <person name="Detter J.C."/>
            <person name="Brettin T."/>
            <person name="Rohde M."/>
            <person name="Goker M."/>
            <person name="Bristow J."/>
            <person name="Eisen J.A."/>
            <person name="Markowitz V."/>
            <person name="Hugenholtz P."/>
            <person name="Kyrpides N.C."/>
            <person name="Klenk H.P."/>
            <person name="Lucas S."/>
        </authorList>
    </citation>
    <scope>NUCLEOTIDE SEQUENCE [LARGE SCALE GENOMIC DNA]</scope>
    <source>
        <strain evidence="2">ATCC 43595 / DSM 2588 / LMG 13176 / NBRC 15968 / NCIMB 11800 / UQM 2034</strain>
    </source>
</reference>
<reference evidence="2" key="1">
    <citation type="submission" date="2009-08" db="EMBL/GenBank/DDBJ databases">
        <title>The complete genome of Chitinophaga pinensis DSM 2588.</title>
        <authorList>
            <consortium name="US DOE Joint Genome Institute (JGI-PGF)"/>
            <person name="Lucas S."/>
            <person name="Copeland A."/>
            <person name="Lapidus A."/>
            <person name="Glavina del Rio T."/>
            <person name="Dalin E."/>
            <person name="Tice H."/>
            <person name="Bruce D."/>
            <person name="Goodwin L."/>
            <person name="Pitluck S."/>
            <person name="Kyrpides N."/>
            <person name="Mavromatis K."/>
            <person name="Ivanova N."/>
            <person name="Mikhailova N."/>
            <person name="Sims D."/>
            <person name="Meinche L."/>
            <person name="Brettin T."/>
            <person name="Detter J.C."/>
            <person name="Han C."/>
            <person name="Larimer F."/>
            <person name="Land M."/>
            <person name="Hauser L."/>
            <person name="Markowitz V."/>
            <person name="Cheng J.-F."/>
            <person name="Hugenholtz P."/>
            <person name="Woyke T."/>
            <person name="Wu D."/>
            <person name="Spring S."/>
            <person name="Klenk H.-P."/>
            <person name="Eisen J.A."/>
        </authorList>
    </citation>
    <scope>NUCLEOTIDE SEQUENCE [LARGE SCALE GENOMIC DNA]</scope>
    <source>
        <strain evidence="2">ATCC 43595 / DSM 2588 / LMG 13176 / NBRC 15968 / NCIMB 11800 / UQM 2034</strain>
    </source>
</reference>
<dbReference type="Proteomes" id="UP000002215">
    <property type="component" value="Chromosome"/>
</dbReference>
<gene>
    <name evidence="1" type="ordered locus">Cpin_3366</name>
</gene>
<dbReference type="KEGG" id="cpi:Cpin_3366"/>
<name>A0A979G4Z7_CHIPD</name>
<sequence length="31" mass="3658">MPKKIYRSPLTYFFLYTLKKQPLLVKEAAVA</sequence>
<dbReference type="EMBL" id="CP001699">
    <property type="protein sequence ID" value="ACU60833.1"/>
    <property type="molecule type" value="Genomic_DNA"/>
</dbReference>
<evidence type="ECO:0000313" key="2">
    <source>
        <dbReference type="Proteomes" id="UP000002215"/>
    </source>
</evidence>
<protein>
    <submittedName>
        <fullName evidence="1">Uncharacterized protein</fullName>
    </submittedName>
</protein>